<dbReference type="Gene3D" id="1.10.260.40">
    <property type="entry name" value="lambda repressor-like DNA-binding domains"/>
    <property type="match status" value="1"/>
</dbReference>
<dbReference type="OrthoDB" id="9815852at2"/>
<dbReference type="AlphaFoldDB" id="A0A3E2B1H9"/>
<name>A0A3E2B1H9_9FIRM</name>
<dbReference type="PANTHER" id="PTHR46558:SF11">
    <property type="entry name" value="HTH-TYPE TRANSCRIPTIONAL REGULATOR XRE"/>
    <property type="match status" value="1"/>
</dbReference>
<keyword evidence="1" id="KW-0238">DNA-binding</keyword>
<comment type="caution">
    <text evidence="3">The sequence shown here is derived from an EMBL/GenBank/DDBJ whole genome shotgun (WGS) entry which is preliminary data.</text>
</comment>
<dbReference type="Pfam" id="PF01381">
    <property type="entry name" value="HTH_3"/>
    <property type="match status" value="1"/>
</dbReference>
<evidence type="ECO:0000259" key="2">
    <source>
        <dbReference type="PROSITE" id="PS50943"/>
    </source>
</evidence>
<evidence type="ECO:0000313" key="4">
    <source>
        <dbReference type="Proteomes" id="UP000260649"/>
    </source>
</evidence>
<evidence type="ECO:0000313" key="3">
    <source>
        <dbReference type="EMBL" id="RFT05839.1"/>
    </source>
</evidence>
<dbReference type="PROSITE" id="PS50943">
    <property type="entry name" value="HTH_CROC1"/>
    <property type="match status" value="1"/>
</dbReference>
<gene>
    <name evidence="3" type="ORF">DV520_10445</name>
</gene>
<dbReference type="Proteomes" id="UP000260649">
    <property type="component" value="Unassembled WGS sequence"/>
</dbReference>
<dbReference type="CDD" id="cd00093">
    <property type="entry name" value="HTH_XRE"/>
    <property type="match status" value="1"/>
</dbReference>
<proteinExistence type="predicted"/>
<keyword evidence="4" id="KW-1185">Reference proteome</keyword>
<sequence length="96" mass="10726">MICDKIRTLRDTCGLSQSALAKKIGVTRSAVNAWEMGLSIPTAQYIVAMAQLFHISTDYLLGLQNSQAIYLDGLTEQEKQLLYAMYGYFTERDTAP</sequence>
<dbReference type="EMBL" id="QQRQ01000025">
    <property type="protein sequence ID" value="RFT05839.1"/>
    <property type="molecule type" value="Genomic_DNA"/>
</dbReference>
<dbReference type="SMART" id="SM00530">
    <property type="entry name" value="HTH_XRE"/>
    <property type="match status" value="1"/>
</dbReference>
<dbReference type="PANTHER" id="PTHR46558">
    <property type="entry name" value="TRACRIPTIONAL REGULATORY PROTEIN-RELATED-RELATED"/>
    <property type="match status" value="1"/>
</dbReference>
<dbReference type="GeneID" id="97996154"/>
<dbReference type="RefSeq" id="WP_021920825.1">
    <property type="nucleotide sequence ID" value="NZ_CAKXKJ010000001.1"/>
</dbReference>
<reference evidence="3 4" key="1">
    <citation type="submission" date="2018-07" db="EMBL/GenBank/DDBJ databases">
        <title>GABA Modulating Bacteria of the Human Gut Microbiota.</title>
        <authorList>
            <person name="Strandwitz P."/>
            <person name="Kim K.H."/>
            <person name="Terekhova D."/>
            <person name="Liu J.K."/>
            <person name="Sharma A."/>
            <person name="Levering J."/>
            <person name="Mcdonald D."/>
            <person name="Dietrich D."/>
            <person name="Ramadhar T.R."/>
            <person name="Lekbua A."/>
            <person name="Mroue N."/>
            <person name="Liston C."/>
            <person name="Stewart E.J."/>
            <person name="Dubin M.J."/>
            <person name="Zengler K."/>
            <person name="Knight R."/>
            <person name="Gilbert J.A."/>
            <person name="Clardy J."/>
            <person name="Lewis K."/>
        </authorList>
    </citation>
    <scope>NUCLEOTIDE SEQUENCE [LARGE SCALE GENOMIC DNA]</scope>
    <source>
        <strain evidence="3 4">KLE1738</strain>
    </source>
</reference>
<dbReference type="InterPro" id="IPR010982">
    <property type="entry name" value="Lambda_DNA-bd_dom_sf"/>
</dbReference>
<accession>A0A3E2B1H9</accession>
<dbReference type="InterPro" id="IPR001387">
    <property type="entry name" value="Cro/C1-type_HTH"/>
</dbReference>
<protein>
    <submittedName>
        <fullName evidence="3">XRE family transcriptional regulator</fullName>
    </submittedName>
</protein>
<feature type="domain" description="HTH cro/C1-type" evidence="2">
    <location>
        <begin position="6"/>
        <end position="60"/>
    </location>
</feature>
<evidence type="ECO:0000256" key="1">
    <source>
        <dbReference type="ARBA" id="ARBA00023125"/>
    </source>
</evidence>
<organism evidence="3 4">
    <name type="scientific">Evtepia gabavorous</name>
    <dbReference type="NCBI Taxonomy" id="2211183"/>
    <lineage>
        <taxon>Bacteria</taxon>
        <taxon>Bacillati</taxon>
        <taxon>Bacillota</taxon>
        <taxon>Clostridia</taxon>
        <taxon>Eubacteriales</taxon>
        <taxon>Evtepia</taxon>
    </lineage>
</organism>
<dbReference type="SUPFAM" id="SSF47413">
    <property type="entry name" value="lambda repressor-like DNA-binding domains"/>
    <property type="match status" value="1"/>
</dbReference>
<dbReference type="GO" id="GO:0003677">
    <property type="term" value="F:DNA binding"/>
    <property type="evidence" value="ECO:0007669"/>
    <property type="project" value="UniProtKB-KW"/>
</dbReference>